<reference evidence="3 4" key="1">
    <citation type="submission" date="2020-08" db="EMBL/GenBank/DDBJ databases">
        <title>Genomic Encyclopedia of Type Strains, Phase IV (KMG-IV): sequencing the most valuable type-strain genomes for metagenomic binning, comparative biology and taxonomic classification.</title>
        <authorList>
            <person name="Goeker M."/>
        </authorList>
    </citation>
    <scope>NUCLEOTIDE SEQUENCE [LARGE SCALE GENOMIC DNA]</scope>
    <source>
        <strain evidence="3 4">DSM 102134</strain>
    </source>
</reference>
<keyword evidence="1" id="KW-0175">Coiled coil</keyword>
<evidence type="ECO:0000256" key="2">
    <source>
        <dbReference type="SAM" id="MobiDB-lite"/>
    </source>
</evidence>
<evidence type="ECO:0008006" key="5">
    <source>
        <dbReference type="Google" id="ProtNLM"/>
    </source>
</evidence>
<sequence length="212" mass="22575">MTASIARFLKDFGEVPPPPPPEASGDFDFGGFPGSDAVVEEPVDIEAERAEAHARGYEAATHELQAKWAEERQALLAAQEAEMAALKSRYENEIVDLVQSKLGQIAITVAEAVSDQTAKVLAPLVEEALTNKAIADMAGLIRAAVLEGDVATVTLRGPEHLRMKLSEALGDSLPSLLRHVEASDLDVSADLGDPALVTRLSAWSARVKELLA</sequence>
<feature type="region of interest" description="Disordered" evidence="2">
    <location>
        <begin position="9"/>
        <end position="31"/>
    </location>
</feature>
<comment type="caution">
    <text evidence="3">The sequence shown here is derived from an EMBL/GenBank/DDBJ whole genome shotgun (WGS) entry which is preliminary data.</text>
</comment>
<gene>
    <name evidence="3" type="ORF">HNQ75_001864</name>
</gene>
<dbReference type="AlphaFoldDB" id="A0A7W9YYD5"/>
<evidence type="ECO:0000313" key="4">
    <source>
        <dbReference type="Proteomes" id="UP000535501"/>
    </source>
</evidence>
<keyword evidence="4" id="KW-1185">Reference proteome</keyword>
<dbReference type="EMBL" id="JACHEJ010000003">
    <property type="protein sequence ID" value="MBB6179896.1"/>
    <property type="molecule type" value="Genomic_DNA"/>
</dbReference>
<dbReference type="Proteomes" id="UP000535501">
    <property type="component" value="Unassembled WGS sequence"/>
</dbReference>
<organism evidence="3 4">
    <name type="scientific">Pseudorhizobium flavum</name>
    <dbReference type="NCBI Taxonomy" id="1335061"/>
    <lineage>
        <taxon>Bacteria</taxon>
        <taxon>Pseudomonadati</taxon>
        <taxon>Pseudomonadota</taxon>
        <taxon>Alphaproteobacteria</taxon>
        <taxon>Hyphomicrobiales</taxon>
        <taxon>Rhizobiaceae</taxon>
        <taxon>Rhizobium/Agrobacterium group</taxon>
        <taxon>Pseudorhizobium</taxon>
    </lineage>
</organism>
<proteinExistence type="predicted"/>
<feature type="coiled-coil region" evidence="1">
    <location>
        <begin position="47"/>
        <end position="96"/>
    </location>
</feature>
<name>A0A7W9YYD5_9HYPH</name>
<dbReference type="RefSeq" id="WP_077549078.1">
    <property type="nucleotide sequence ID" value="NZ_JACHEJ010000003.1"/>
</dbReference>
<protein>
    <recommendedName>
        <fullName evidence="5">Flagellar assembly protein FliH</fullName>
    </recommendedName>
</protein>
<accession>A0A7W9YYD5</accession>
<evidence type="ECO:0000256" key="1">
    <source>
        <dbReference type="SAM" id="Coils"/>
    </source>
</evidence>
<evidence type="ECO:0000313" key="3">
    <source>
        <dbReference type="EMBL" id="MBB6179896.1"/>
    </source>
</evidence>